<keyword evidence="2" id="KW-1133">Transmembrane helix</keyword>
<name>A0A7S0T1K2_9CHLO</name>
<sequence length="266" mass="27816">MSPFSSVAVRASSGMSLHHSADVSRSSRARRSAVTVAGFPGSNSGNRRGGTGGGSGRNDSEIFRCRGSSRGDRGVEMHRRSEEAEEVEAGEASSSSGAEAWFGGLRRSKGRVVGALTAAVVAGCFAGGADTAALAEALGPAVNAGVNAGDDLTREIKRDVRLLERELQIDAELIQREEERVPLTFETFVEREPPVLVGFLALLCANGAVGLTWALFFRETSVGAGGEVGKGIVALRKEIVKGILKFFGSIMGSYVSRQGKGTRRGG</sequence>
<organism evidence="3">
    <name type="scientific">Mantoniella antarctica</name>
    <dbReference type="NCBI Taxonomy" id="81844"/>
    <lineage>
        <taxon>Eukaryota</taxon>
        <taxon>Viridiplantae</taxon>
        <taxon>Chlorophyta</taxon>
        <taxon>Mamiellophyceae</taxon>
        <taxon>Mamiellales</taxon>
        <taxon>Mamiellaceae</taxon>
        <taxon>Mantoniella</taxon>
    </lineage>
</organism>
<evidence type="ECO:0000256" key="1">
    <source>
        <dbReference type="SAM" id="MobiDB-lite"/>
    </source>
</evidence>
<proteinExistence type="predicted"/>
<feature type="compositionally biased region" description="Low complexity" evidence="1">
    <location>
        <begin position="32"/>
        <end position="46"/>
    </location>
</feature>
<dbReference type="EMBL" id="HBFC01032390">
    <property type="protein sequence ID" value="CAD8719980.1"/>
    <property type="molecule type" value="Transcribed_RNA"/>
</dbReference>
<evidence type="ECO:0000256" key="2">
    <source>
        <dbReference type="SAM" id="Phobius"/>
    </source>
</evidence>
<evidence type="ECO:0000313" key="3">
    <source>
        <dbReference type="EMBL" id="CAD8719980.1"/>
    </source>
</evidence>
<dbReference type="AlphaFoldDB" id="A0A7S0T1K2"/>
<feature type="transmembrane region" description="Helical" evidence="2">
    <location>
        <begin position="195"/>
        <end position="216"/>
    </location>
</feature>
<reference evidence="3" key="1">
    <citation type="submission" date="2021-01" db="EMBL/GenBank/DDBJ databases">
        <authorList>
            <person name="Corre E."/>
            <person name="Pelletier E."/>
            <person name="Niang G."/>
            <person name="Scheremetjew M."/>
            <person name="Finn R."/>
            <person name="Kale V."/>
            <person name="Holt S."/>
            <person name="Cochrane G."/>
            <person name="Meng A."/>
            <person name="Brown T."/>
            <person name="Cohen L."/>
        </authorList>
    </citation>
    <scope>NUCLEOTIDE SEQUENCE</scope>
    <source>
        <strain evidence="3">SL-175</strain>
    </source>
</reference>
<gene>
    <name evidence="3" type="ORF">MANT1106_LOCUS19192</name>
</gene>
<feature type="compositionally biased region" description="Gly residues" evidence="1">
    <location>
        <begin position="47"/>
        <end position="56"/>
    </location>
</feature>
<accession>A0A7S0T1K2</accession>
<feature type="region of interest" description="Disordered" evidence="1">
    <location>
        <begin position="1"/>
        <end position="93"/>
    </location>
</feature>
<keyword evidence="2" id="KW-0812">Transmembrane</keyword>
<protein>
    <submittedName>
        <fullName evidence="3">Uncharacterized protein</fullName>
    </submittedName>
</protein>
<feature type="compositionally biased region" description="Basic and acidic residues" evidence="1">
    <location>
        <begin position="58"/>
        <end position="82"/>
    </location>
</feature>
<keyword evidence="2" id="KW-0472">Membrane</keyword>